<keyword evidence="6 7" id="KW-0998">Cell outer membrane</keyword>
<accession>A0A0F6W835</accession>
<dbReference type="SUPFAM" id="SSF49452">
    <property type="entry name" value="Starch-binding domain-like"/>
    <property type="match status" value="1"/>
</dbReference>
<dbReference type="STRING" id="927083.DB32_007024"/>
<dbReference type="PROSITE" id="PS52016">
    <property type="entry name" value="TONB_DEPENDENT_REC_3"/>
    <property type="match status" value="1"/>
</dbReference>
<organism evidence="9 10">
    <name type="scientific">Sandaracinus amylolyticus</name>
    <dbReference type="NCBI Taxonomy" id="927083"/>
    <lineage>
        <taxon>Bacteria</taxon>
        <taxon>Pseudomonadati</taxon>
        <taxon>Myxococcota</taxon>
        <taxon>Polyangia</taxon>
        <taxon>Polyangiales</taxon>
        <taxon>Sandaracinaceae</taxon>
        <taxon>Sandaracinus</taxon>
    </lineage>
</organism>
<comment type="subcellular location">
    <subcellularLocation>
        <location evidence="1 7">Cell outer membrane</location>
        <topology evidence="1 7">Multi-pass membrane protein</topology>
    </subcellularLocation>
</comment>
<dbReference type="Gene3D" id="2.40.170.20">
    <property type="entry name" value="TonB-dependent receptor, beta-barrel domain"/>
    <property type="match status" value="1"/>
</dbReference>
<dbReference type="Gene3D" id="2.60.40.1120">
    <property type="entry name" value="Carboxypeptidase-like, regulatory domain"/>
    <property type="match status" value="1"/>
</dbReference>
<keyword evidence="3 7" id="KW-1134">Transmembrane beta strand</keyword>
<dbReference type="Proteomes" id="UP000034883">
    <property type="component" value="Chromosome"/>
</dbReference>
<evidence type="ECO:0000256" key="4">
    <source>
        <dbReference type="ARBA" id="ARBA00022692"/>
    </source>
</evidence>
<proteinExistence type="inferred from homology"/>
<evidence type="ECO:0000256" key="6">
    <source>
        <dbReference type="ARBA" id="ARBA00023237"/>
    </source>
</evidence>
<feature type="domain" description="TonB-dependent transporter Oar-like beta-barrel" evidence="8">
    <location>
        <begin position="228"/>
        <end position="294"/>
    </location>
</feature>
<evidence type="ECO:0000256" key="1">
    <source>
        <dbReference type="ARBA" id="ARBA00004571"/>
    </source>
</evidence>
<keyword evidence="5 7" id="KW-0472">Membrane</keyword>
<dbReference type="Pfam" id="PF13620">
    <property type="entry name" value="CarboxypepD_reg"/>
    <property type="match status" value="1"/>
</dbReference>
<dbReference type="InterPro" id="IPR013784">
    <property type="entry name" value="Carb-bd-like_fold"/>
</dbReference>
<evidence type="ECO:0000256" key="3">
    <source>
        <dbReference type="ARBA" id="ARBA00022452"/>
    </source>
</evidence>
<evidence type="ECO:0000256" key="5">
    <source>
        <dbReference type="ARBA" id="ARBA00023136"/>
    </source>
</evidence>
<dbReference type="InterPro" id="IPR039426">
    <property type="entry name" value="TonB-dep_rcpt-like"/>
</dbReference>
<keyword evidence="10" id="KW-1185">Reference proteome</keyword>
<evidence type="ECO:0000313" key="9">
    <source>
        <dbReference type="EMBL" id="AKF09875.1"/>
    </source>
</evidence>
<dbReference type="KEGG" id="samy:DB32_007024"/>
<dbReference type="Pfam" id="PF25183">
    <property type="entry name" value="OMP_b-brl_4"/>
    <property type="match status" value="2"/>
</dbReference>
<dbReference type="AlphaFoldDB" id="A0A0F6W835"/>
<evidence type="ECO:0000256" key="2">
    <source>
        <dbReference type="ARBA" id="ARBA00022448"/>
    </source>
</evidence>
<dbReference type="GO" id="GO:0030246">
    <property type="term" value="F:carbohydrate binding"/>
    <property type="evidence" value="ECO:0007669"/>
    <property type="project" value="InterPro"/>
</dbReference>
<dbReference type="InterPro" id="IPR036942">
    <property type="entry name" value="Beta-barrel_TonB_sf"/>
</dbReference>
<sequence length="1014" mass="110076">MAAHALDPGPALAQRTGGSIRGRVLRAGDEAAVADVVVYAVSPSLQGEQIAVTESDGTFTFTLLPPGAYVLRFEGDGYRPASVPDVEVRLGQTTPVRLGLVPTSIEAEEIVVQSEAPTISRGSAQTSASLDDDLLRIAPQPRRFSDAIEQVAPGTTVEPRGSARGISVLGATGLENAYIIDGLNVTGVGFGNEPVALPPDFFEAIELKIGGYMPEFGRSTGGIFNLSLRRGGNDFHGSVFGNFRPGFLQADRLGVYRAGESILRQDSLLMDMDFGGSLGGPIIRDRLWFFVGFNPQMTFTDVHRIAQARIDEVTQDEQGNVTAETPDGLPDIAPGNPADQRFREVGRRTLGREVITYNVVGRLTFALDAESTLSLSYIGNPGSISGVRRAVGESRSANGVSGSADYYLGEREVGTHNLVLNYQGHFLDRSLQVEAFAGMHTERDVIRPRVDSATFQNVGFEVSLDDYEPGACPDDPSTPFVDCPVRDYIFGGTGSWFDETTDRYTAGLRLTHLLAGHQIRYGVDVEYKRYASTRGYSGGSFEQHFAADPFDAEGGANWQRQYYARQDEGGPHLYGVDGNAPFSAVASTVTLSAFLQDVWEVDEHLTVSGGLRWDYEMIMDSEGRPGITIPDEIAPRLGVTVDPTGVGRSRIFASYGWFYESVPLDINQRAFSAEGTALYDIGADGQPVGEPHVLGGANAATVNQLQGQYHSEIILGAEYELIPHLVVGAQATYRNLERAIEDISPDDGQHYFIANPGVNDCDVPEEYREPLSAACAGPDGSYDPTSTVFSSPVRRYYGVSFTLRKDFSDHWMMRASYTLSRAEGNYTGLFAADNGQADPNISSQYDLPSLVYNRMGPLPNDRTHVIRVSGGYELGGLMPELSGLTVGLQYIGRSGTPLSYLGRHELYGRREVFILPRGAAGRTPFTHQVDMSVGYDIPLTQGMALNLSATVFNLFNFQEATELDQEYTTGVAQPNRTPGASIDDVEVSSVNPTFGQARLRQEPLRVQLSARLTF</sequence>
<dbReference type="GO" id="GO:0015344">
    <property type="term" value="F:siderophore uptake transmembrane transporter activity"/>
    <property type="evidence" value="ECO:0007669"/>
    <property type="project" value="TreeGrafter"/>
</dbReference>
<comment type="similarity">
    <text evidence="7">Belongs to the TonB-dependent receptor family.</text>
</comment>
<reference evidence="9 10" key="1">
    <citation type="submission" date="2015-03" db="EMBL/GenBank/DDBJ databases">
        <title>Genome assembly of Sandaracinus amylolyticus DSM 53668.</title>
        <authorList>
            <person name="Sharma G."/>
            <person name="Subramanian S."/>
        </authorList>
    </citation>
    <scope>NUCLEOTIDE SEQUENCE [LARGE SCALE GENOMIC DNA]</scope>
    <source>
        <strain evidence="9 10">DSM 53668</strain>
    </source>
</reference>
<dbReference type="EMBL" id="CP011125">
    <property type="protein sequence ID" value="AKF09875.1"/>
    <property type="molecule type" value="Genomic_DNA"/>
</dbReference>
<protein>
    <recommendedName>
        <fullName evidence="8">TonB-dependent transporter Oar-like beta-barrel domain-containing protein</fullName>
    </recommendedName>
</protein>
<dbReference type="InterPro" id="IPR057601">
    <property type="entry name" value="Oar-like_b-barrel"/>
</dbReference>
<evidence type="ECO:0000259" key="8">
    <source>
        <dbReference type="Pfam" id="PF25183"/>
    </source>
</evidence>
<dbReference type="PANTHER" id="PTHR30069:SF46">
    <property type="entry name" value="OAR PROTEIN"/>
    <property type="match status" value="1"/>
</dbReference>
<name>A0A0F6W835_9BACT</name>
<feature type="domain" description="TonB-dependent transporter Oar-like beta-barrel" evidence="8">
    <location>
        <begin position="398"/>
        <end position="619"/>
    </location>
</feature>
<keyword evidence="2 7" id="KW-0813">Transport</keyword>
<keyword evidence="4 7" id="KW-0812">Transmembrane</keyword>
<dbReference type="PANTHER" id="PTHR30069">
    <property type="entry name" value="TONB-DEPENDENT OUTER MEMBRANE RECEPTOR"/>
    <property type="match status" value="1"/>
</dbReference>
<dbReference type="GO" id="GO:0044718">
    <property type="term" value="P:siderophore transmembrane transport"/>
    <property type="evidence" value="ECO:0007669"/>
    <property type="project" value="TreeGrafter"/>
</dbReference>
<gene>
    <name evidence="9" type="ORF">DB32_007024</name>
</gene>
<dbReference type="SUPFAM" id="SSF56935">
    <property type="entry name" value="Porins"/>
    <property type="match status" value="1"/>
</dbReference>
<evidence type="ECO:0000256" key="7">
    <source>
        <dbReference type="PROSITE-ProRule" id="PRU01360"/>
    </source>
</evidence>
<evidence type="ECO:0000313" key="10">
    <source>
        <dbReference type="Proteomes" id="UP000034883"/>
    </source>
</evidence>
<dbReference type="RefSeq" id="WP_053236878.1">
    <property type="nucleotide sequence ID" value="NZ_CP011125.1"/>
</dbReference>
<dbReference type="GO" id="GO:0009279">
    <property type="term" value="C:cell outer membrane"/>
    <property type="evidence" value="ECO:0007669"/>
    <property type="project" value="UniProtKB-SubCell"/>
</dbReference>